<dbReference type="EMBL" id="CP033905">
    <property type="protein sequence ID" value="AZR06045.1"/>
    <property type="molecule type" value="Genomic_DNA"/>
</dbReference>
<keyword evidence="3" id="KW-0694">RNA-binding</keyword>
<dbReference type="InterPro" id="IPR035926">
    <property type="entry name" value="NusB-like_sf"/>
</dbReference>
<dbReference type="InterPro" id="IPR006027">
    <property type="entry name" value="NusB_RsmB_TIM44"/>
</dbReference>
<accession>A0A380MAA9</accession>
<evidence type="ECO:0000256" key="3">
    <source>
        <dbReference type="ARBA" id="ARBA00022884"/>
    </source>
</evidence>
<reference evidence="6 7" key="1">
    <citation type="submission" date="2018-11" db="EMBL/GenBank/DDBJ databases">
        <title>Multidrug-resistant genes are associated with an 42-kb island TGI1 carrying a complex class 1 integron in a Trueperella pyogenes.</title>
        <authorList>
            <person name="Dong W."/>
        </authorList>
    </citation>
    <scope>NUCLEOTIDE SEQUENCE [LARGE SCALE GENOMIC DNA]</scope>
    <source>
        <strain evidence="6 7">TP4</strain>
    </source>
</reference>
<evidence type="ECO:0000313" key="7">
    <source>
        <dbReference type="Proteomes" id="UP000275951"/>
    </source>
</evidence>
<dbReference type="SUPFAM" id="SSF48013">
    <property type="entry name" value="NusB-like"/>
    <property type="match status" value="1"/>
</dbReference>
<dbReference type="InterPro" id="IPR011605">
    <property type="entry name" value="NusB_fam"/>
</dbReference>
<dbReference type="Proteomes" id="UP000275951">
    <property type="component" value="Chromosome"/>
</dbReference>
<evidence type="ECO:0000256" key="5">
    <source>
        <dbReference type="ARBA" id="ARBA00023163"/>
    </source>
</evidence>
<dbReference type="GeneID" id="97532085"/>
<protein>
    <submittedName>
        <fullName evidence="6">Transcription antitermination protein NusB</fullName>
    </submittedName>
</protein>
<dbReference type="PANTHER" id="PTHR11078">
    <property type="entry name" value="N UTILIZATION SUBSTANCE PROTEIN B-RELATED"/>
    <property type="match status" value="1"/>
</dbReference>
<name>A0A380MAA9_9ACTO</name>
<dbReference type="PANTHER" id="PTHR11078:SF3">
    <property type="entry name" value="ANTITERMINATION NUSB DOMAIN-CONTAINING PROTEIN"/>
    <property type="match status" value="1"/>
</dbReference>
<proteinExistence type="inferred from homology"/>
<keyword evidence="2" id="KW-0889">Transcription antitermination</keyword>
<dbReference type="Gene3D" id="1.10.940.10">
    <property type="entry name" value="NusB-like"/>
    <property type="match status" value="1"/>
</dbReference>
<comment type="similarity">
    <text evidence="1">Belongs to the NusB family.</text>
</comment>
<evidence type="ECO:0000256" key="2">
    <source>
        <dbReference type="ARBA" id="ARBA00022814"/>
    </source>
</evidence>
<dbReference type="OrthoDB" id="3528057at2"/>
<organism evidence="6 7">
    <name type="scientific">Trueperella pyogenes</name>
    <dbReference type="NCBI Taxonomy" id="1661"/>
    <lineage>
        <taxon>Bacteria</taxon>
        <taxon>Bacillati</taxon>
        <taxon>Actinomycetota</taxon>
        <taxon>Actinomycetes</taxon>
        <taxon>Actinomycetales</taxon>
        <taxon>Actinomycetaceae</taxon>
        <taxon>Trueperella</taxon>
    </lineage>
</organism>
<gene>
    <name evidence="6" type="ORF">EBQ10_01195</name>
</gene>
<dbReference type="GO" id="GO:0005829">
    <property type="term" value="C:cytosol"/>
    <property type="evidence" value="ECO:0007669"/>
    <property type="project" value="TreeGrafter"/>
</dbReference>
<dbReference type="GO" id="GO:0031564">
    <property type="term" value="P:transcription antitermination"/>
    <property type="evidence" value="ECO:0007669"/>
    <property type="project" value="UniProtKB-KW"/>
</dbReference>
<evidence type="ECO:0000256" key="1">
    <source>
        <dbReference type="ARBA" id="ARBA00005952"/>
    </source>
</evidence>
<dbReference type="RefSeq" id="WP_080689164.1">
    <property type="nucleotide sequence ID" value="NZ_CP012649.1"/>
</dbReference>
<dbReference type="GO" id="GO:0003723">
    <property type="term" value="F:RNA binding"/>
    <property type="evidence" value="ECO:0007669"/>
    <property type="project" value="UniProtKB-KW"/>
</dbReference>
<dbReference type="Pfam" id="PF01029">
    <property type="entry name" value="NusB"/>
    <property type="match status" value="1"/>
</dbReference>
<sequence length="166" mass="18292">MSKNRPNPKRKGRSLQRQMALDVLFEADVRGLDLHTLLEERKVVSTHMVPIGEYGVTVVEAYADSAADVDSMIEAASPKWSIERMPIVDRSLLRVGATEIMFLGVDVPIVVSEIKSLARDISSDNAVPFVMGVLNRIGEIRAEETAGLHNDIDHLPVVDDSSERGE</sequence>
<dbReference type="AlphaFoldDB" id="A0A380MAA9"/>
<keyword evidence="4" id="KW-0805">Transcription regulation</keyword>
<evidence type="ECO:0000256" key="4">
    <source>
        <dbReference type="ARBA" id="ARBA00023015"/>
    </source>
</evidence>
<keyword evidence="5" id="KW-0804">Transcription</keyword>
<evidence type="ECO:0000313" key="6">
    <source>
        <dbReference type="EMBL" id="AZR06045.1"/>
    </source>
</evidence>
<dbReference type="GO" id="GO:0006353">
    <property type="term" value="P:DNA-templated transcription termination"/>
    <property type="evidence" value="ECO:0007669"/>
    <property type="project" value="InterPro"/>
</dbReference>